<evidence type="ECO:0000313" key="4">
    <source>
        <dbReference type="Proteomes" id="UP000676776"/>
    </source>
</evidence>
<dbReference type="SUPFAM" id="SSF48452">
    <property type="entry name" value="TPR-like"/>
    <property type="match status" value="1"/>
</dbReference>
<evidence type="ECO:0000313" key="3">
    <source>
        <dbReference type="EMBL" id="MBO3116070.1"/>
    </source>
</evidence>
<feature type="domain" description="UspA" evidence="2">
    <location>
        <begin position="5"/>
        <end position="136"/>
    </location>
</feature>
<keyword evidence="4" id="KW-1185">Reference proteome</keyword>
<dbReference type="EMBL" id="JAGEVF010000003">
    <property type="protein sequence ID" value="MBO3116070.1"/>
    <property type="molecule type" value="Genomic_DNA"/>
</dbReference>
<comment type="similarity">
    <text evidence="1">Belongs to the universal stress protein A family.</text>
</comment>
<proteinExistence type="inferred from homology"/>
<dbReference type="Gene3D" id="3.40.50.620">
    <property type="entry name" value="HUPs"/>
    <property type="match status" value="2"/>
</dbReference>
<sequence>MKILDKILFAQDFMPSSENIENVAISLAKTFGSAIVPIHVLPDDVVNPKVKHLLDDTANARMVKTKRHLEENGVQVHSPIVKYGVPHDQIVFTASSENANIILIGSGETGEEDEFKLGTTSERIIQNSEKPVLVIKKDSPFQVKTILCPVDFSDPSERALKNAIIFARRLDAKLIVLSVSEVSTTSWFSSKADLEQENKERAKTNAEAFKAFLGKFNLEGVNWLKEERSGNAAKEILQSIQYNNVDLLMMGTAGRSGLNRFVVGSVTEKVIREVPCSFVTLKSQDVISLHLETDIKDFEKLYEAGVQLEKDGLHEAAIEQYKASLGINTMHVPAYSAIARLFDKLGQPEKAGLYRKNANEIKERIWYSKIEEEVRKLRGS</sequence>
<dbReference type="InterPro" id="IPR006015">
    <property type="entry name" value="Universal_stress_UspA"/>
</dbReference>
<dbReference type="PANTHER" id="PTHR46268:SF6">
    <property type="entry name" value="UNIVERSAL STRESS PROTEIN UP12"/>
    <property type="match status" value="1"/>
</dbReference>
<gene>
    <name evidence="3" type="ORF">J4050_04890</name>
</gene>
<accession>A0ABS3SZZ9</accession>
<protein>
    <submittedName>
        <fullName evidence="3">Universal stress protein</fullName>
    </submittedName>
</protein>
<dbReference type="SUPFAM" id="SSF52402">
    <property type="entry name" value="Adenine nucleotide alpha hydrolases-like"/>
    <property type="match status" value="2"/>
</dbReference>
<feature type="domain" description="UspA" evidence="2">
    <location>
        <begin position="144"/>
        <end position="279"/>
    </location>
</feature>
<dbReference type="InterPro" id="IPR011990">
    <property type="entry name" value="TPR-like_helical_dom_sf"/>
</dbReference>
<dbReference type="Gene3D" id="1.25.40.10">
    <property type="entry name" value="Tetratricopeptide repeat domain"/>
    <property type="match status" value="1"/>
</dbReference>
<dbReference type="PRINTS" id="PR01438">
    <property type="entry name" value="UNVRSLSTRESS"/>
</dbReference>
<dbReference type="RefSeq" id="WP_208152874.1">
    <property type="nucleotide sequence ID" value="NZ_JAGEVF010000003.1"/>
</dbReference>
<name>A0ABS3SZZ9_9FLAO</name>
<dbReference type="Pfam" id="PF00582">
    <property type="entry name" value="Usp"/>
    <property type="match status" value="2"/>
</dbReference>
<organism evidence="3 4">
    <name type="scientific">Winogradskyella pelagia</name>
    <dbReference type="NCBI Taxonomy" id="2819984"/>
    <lineage>
        <taxon>Bacteria</taxon>
        <taxon>Pseudomonadati</taxon>
        <taxon>Bacteroidota</taxon>
        <taxon>Flavobacteriia</taxon>
        <taxon>Flavobacteriales</taxon>
        <taxon>Flavobacteriaceae</taxon>
        <taxon>Winogradskyella</taxon>
    </lineage>
</organism>
<dbReference type="InterPro" id="IPR014729">
    <property type="entry name" value="Rossmann-like_a/b/a_fold"/>
</dbReference>
<dbReference type="Proteomes" id="UP000676776">
    <property type="component" value="Unassembled WGS sequence"/>
</dbReference>
<dbReference type="InterPro" id="IPR006016">
    <property type="entry name" value="UspA"/>
</dbReference>
<evidence type="ECO:0000259" key="2">
    <source>
        <dbReference type="Pfam" id="PF00582"/>
    </source>
</evidence>
<dbReference type="PANTHER" id="PTHR46268">
    <property type="entry name" value="STRESS RESPONSE PROTEIN NHAX"/>
    <property type="match status" value="1"/>
</dbReference>
<reference evidence="3 4" key="1">
    <citation type="submission" date="2021-03" db="EMBL/GenBank/DDBJ databases">
        <title>Winogradskyella sp. nov., isolated from costal sediment.</title>
        <authorList>
            <person name="Gao C."/>
        </authorList>
    </citation>
    <scope>NUCLEOTIDE SEQUENCE [LARGE SCALE GENOMIC DNA]</scope>
    <source>
        <strain evidence="3 4">DF17</strain>
    </source>
</reference>
<comment type="caution">
    <text evidence="3">The sequence shown here is derived from an EMBL/GenBank/DDBJ whole genome shotgun (WGS) entry which is preliminary data.</text>
</comment>
<evidence type="ECO:0000256" key="1">
    <source>
        <dbReference type="ARBA" id="ARBA00008791"/>
    </source>
</evidence>
<dbReference type="CDD" id="cd00293">
    <property type="entry name" value="USP-like"/>
    <property type="match status" value="2"/>
</dbReference>